<evidence type="ECO:0000313" key="2">
    <source>
        <dbReference type="Proteomes" id="UP000637002"/>
    </source>
</evidence>
<keyword evidence="2" id="KW-1185">Reference proteome</keyword>
<dbReference type="Proteomes" id="UP000637002">
    <property type="component" value="Unassembled WGS sequence"/>
</dbReference>
<dbReference type="AlphaFoldDB" id="A0A916TX55"/>
<organism evidence="1 2">
    <name type="scientific">Chelatococcus reniformis</name>
    <dbReference type="NCBI Taxonomy" id="1494448"/>
    <lineage>
        <taxon>Bacteria</taxon>
        <taxon>Pseudomonadati</taxon>
        <taxon>Pseudomonadota</taxon>
        <taxon>Alphaproteobacteria</taxon>
        <taxon>Hyphomicrobiales</taxon>
        <taxon>Chelatococcaceae</taxon>
        <taxon>Chelatococcus</taxon>
    </lineage>
</organism>
<dbReference type="EMBL" id="BMGG01000001">
    <property type="protein sequence ID" value="GGC48267.1"/>
    <property type="molecule type" value="Genomic_DNA"/>
</dbReference>
<evidence type="ECO:0000313" key="1">
    <source>
        <dbReference type="EMBL" id="GGC48267.1"/>
    </source>
</evidence>
<gene>
    <name evidence="1" type="ORF">GCM10010994_04300</name>
</gene>
<protein>
    <submittedName>
        <fullName evidence="1">Uncharacterized protein</fullName>
    </submittedName>
</protein>
<comment type="caution">
    <text evidence="1">The sequence shown here is derived from an EMBL/GenBank/DDBJ whole genome shotgun (WGS) entry which is preliminary data.</text>
</comment>
<reference evidence="1" key="1">
    <citation type="journal article" date="2014" name="Int. J. Syst. Evol. Microbiol.">
        <title>Complete genome sequence of Corynebacterium casei LMG S-19264T (=DSM 44701T), isolated from a smear-ripened cheese.</title>
        <authorList>
            <consortium name="US DOE Joint Genome Institute (JGI-PGF)"/>
            <person name="Walter F."/>
            <person name="Albersmeier A."/>
            <person name="Kalinowski J."/>
            <person name="Ruckert C."/>
        </authorList>
    </citation>
    <scope>NUCLEOTIDE SEQUENCE</scope>
    <source>
        <strain evidence="1">CGMCC 1.12919</strain>
    </source>
</reference>
<sequence length="48" mass="5184">MLLARMEWVDGVPGIAGVPHARSIKGFRSLARRGAGLLCRAAERLARP</sequence>
<proteinExistence type="predicted"/>
<name>A0A916TX55_9HYPH</name>
<accession>A0A916TX55</accession>
<reference evidence="1" key="2">
    <citation type="submission" date="2020-09" db="EMBL/GenBank/DDBJ databases">
        <authorList>
            <person name="Sun Q."/>
            <person name="Zhou Y."/>
        </authorList>
    </citation>
    <scope>NUCLEOTIDE SEQUENCE</scope>
    <source>
        <strain evidence="1">CGMCC 1.12919</strain>
    </source>
</reference>